<dbReference type="CTD" id="158376"/>
<keyword evidence="1" id="KW-0812">Transmembrane</keyword>
<reference evidence="2" key="2">
    <citation type="submission" date="2025-08" db="UniProtKB">
        <authorList>
            <consortium name="Ensembl"/>
        </authorList>
    </citation>
    <scope>IDENTIFICATION</scope>
</reference>
<keyword evidence="1" id="KW-0472">Membrane</keyword>
<sequence length="90" mass="9634">MGAKAPRGPKVAQWAMETAVIGVVVVLFVVTVAITCVLCCFSCDSRSQDPQGGPGRSFTVATFRQEASLFSGPVRHAQPVPSAQDFWTFM</sequence>
<gene>
    <name evidence="2" type="primary">SPAAR</name>
</gene>
<evidence type="ECO:0000313" key="2">
    <source>
        <dbReference type="Ensembl" id="ENSPTRP00000089677.1"/>
    </source>
</evidence>
<reference evidence="2 3" key="1">
    <citation type="journal article" date="2005" name="Nature">
        <title>Initial sequence of the chimpanzee genome and comparison with the human genome.</title>
        <authorList>
            <consortium name="Chimpanzee sequencing and analysis consortium"/>
        </authorList>
    </citation>
    <scope>NUCLEOTIDE SEQUENCE [LARGE SCALE GENOMIC DNA]</scope>
</reference>
<reference evidence="2" key="3">
    <citation type="submission" date="2025-09" db="UniProtKB">
        <authorList>
            <consortium name="Ensembl"/>
        </authorList>
    </citation>
    <scope>IDENTIFICATION</scope>
</reference>
<proteinExistence type="predicted"/>
<dbReference type="GO" id="GO:1904262">
    <property type="term" value="P:negative regulation of TORC1 signaling"/>
    <property type="evidence" value="ECO:0007669"/>
    <property type="project" value="Ensembl"/>
</dbReference>
<organism evidence="2 3">
    <name type="scientific">Pan troglodytes</name>
    <name type="common">Chimpanzee</name>
    <dbReference type="NCBI Taxonomy" id="9598"/>
    <lineage>
        <taxon>Eukaryota</taxon>
        <taxon>Metazoa</taxon>
        <taxon>Chordata</taxon>
        <taxon>Craniata</taxon>
        <taxon>Vertebrata</taxon>
        <taxon>Euteleostomi</taxon>
        <taxon>Mammalia</taxon>
        <taxon>Eutheria</taxon>
        <taxon>Euarchontoglires</taxon>
        <taxon>Primates</taxon>
        <taxon>Haplorrhini</taxon>
        <taxon>Catarrhini</taxon>
        <taxon>Hominidae</taxon>
        <taxon>Pan</taxon>
    </lineage>
</organism>
<dbReference type="GO" id="GO:0031902">
    <property type="term" value="C:late endosome membrane"/>
    <property type="evidence" value="ECO:0007669"/>
    <property type="project" value="Ensembl"/>
</dbReference>
<dbReference type="InterPro" id="IPR054161">
    <property type="entry name" value="SPAR"/>
</dbReference>
<keyword evidence="1" id="KW-1133">Transmembrane helix</keyword>
<accession>A0A2I3TKC1</accession>
<dbReference type="Pfam" id="PF22004">
    <property type="entry name" value="SPAR"/>
    <property type="match status" value="1"/>
</dbReference>
<dbReference type="OMA" id="CDSRTQD"/>
<dbReference type="KEGG" id="ptr:112204373"/>
<dbReference type="EMBL" id="AACZ04033390">
    <property type="status" value="NOT_ANNOTATED_CDS"/>
    <property type="molecule type" value="Genomic_DNA"/>
</dbReference>
<protein>
    <submittedName>
        <fullName evidence="2">Small regulatory polypeptide of amino acid response</fullName>
    </submittedName>
</protein>
<feature type="transmembrane region" description="Helical" evidence="1">
    <location>
        <begin position="20"/>
        <end position="41"/>
    </location>
</feature>
<dbReference type="GeneTree" id="ENSGT00850000133592"/>
<dbReference type="FunCoup" id="A0A2I3TKC1">
    <property type="interactions" value="2"/>
</dbReference>
<dbReference type="AlphaFoldDB" id="A0A2I3TKC1"/>
<dbReference type="GO" id="GO:0046611">
    <property type="term" value="C:lysosomal proton-transporting V-type ATPase complex"/>
    <property type="evidence" value="ECO:0007669"/>
    <property type="project" value="Ensembl"/>
</dbReference>
<evidence type="ECO:0000256" key="1">
    <source>
        <dbReference type="SAM" id="Phobius"/>
    </source>
</evidence>
<dbReference type="GeneID" id="112204373"/>
<dbReference type="RefSeq" id="XP_024201396.1">
    <property type="nucleotide sequence ID" value="XM_024345628.2"/>
</dbReference>
<keyword evidence="3" id="KW-1185">Reference proteome</keyword>
<dbReference type="GO" id="GO:0071230">
    <property type="term" value="P:cellular response to amino acid stimulus"/>
    <property type="evidence" value="ECO:0007669"/>
    <property type="project" value="Ensembl"/>
</dbReference>
<name>A0A2I3TKC1_PANTR</name>
<dbReference type="Bgee" id="ENSPTRG00000043422">
    <property type="expression patterns" value="Expressed in heart and 15 other cell types or tissues"/>
</dbReference>
<dbReference type="InParanoid" id="A0A2I3TKC1"/>
<evidence type="ECO:0000313" key="3">
    <source>
        <dbReference type="Proteomes" id="UP000002277"/>
    </source>
</evidence>
<dbReference type="Proteomes" id="UP000002277">
    <property type="component" value="Chromosome 9"/>
</dbReference>
<dbReference type="Ensembl" id="ENSPTRT00000078339.1">
    <property type="protein sequence ID" value="ENSPTRP00000089677.1"/>
    <property type="gene ID" value="ENSPTRG00000043422.1"/>
</dbReference>